<keyword evidence="4" id="KW-1185">Reference proteome</keyword>
<evidence type="ECO:0000313" key="4">
    <source>
        <dbReference type="Proteomes" id="UP000190777"/>
    </source>
</evidence>
<proteinExistence type="predicted"/>
<dbReference type="Proteomes" id="UP000190777">
    <property type="component" value="Unassembled WGS sequence"/>
</dbReference>
<feature type="domain" description="N-acetyltransferase" evidence="1">
    <location>
        <begin position="2"/>
        <end position="160"/>
    </location>
</feature>
<name>A0A378QPQ1_9GAMM</name>
<reference evidence="2 4" key="1">
    <citation type="submission" date="2017-03" db="EMBL/GenBank/DDBJ databases">
        <title>Draft genome sequence of Moraxella equi CCUG 4950T type strain.</title>
        <authorList>
            <person name="Salva-Serra F."/>
            <person name="Engstrom-Jakobsson H."/>
            <person name="Thorell K."/>
            <person name="Jaen-Luchoro D."/>
            <person name="Gonzales-Siles L."/>
            <person name="Karlsson R."/>
            <person name="Yazdan S."/>
            <person name="Boulund F."/>
            <person name="Johnning A."/>
            <person name="Engstrand L."/>
            <person name="Kristiansson E."/>
            <person name="Moore E."/>
        </authorList>
    </citation>
    <scope>NUCLEOTIDE SEQUENCE [LARGE SCALE GENOMIC DNA]</scope>
    <source>
        <strain evidence="2 4">CCUG 4950</strain>
    </source>
</reference>
<dbReference type="InterPro" id="IPR000182">
    <property type="entry name" value="GNAT_dom"/>
</dbReference>
<evidence type="ECO:0000313" key="2">
    <source>
        <dbReference type="EMBL" id="OPH36479.1"/>
    </source>
</evidence>
<dbReference type="RefSeq" id="WP_079326125.1">
    <property type="nucleotide sequence ID" value="NZ_MXAP01000095.1"/>
</dbReference>
<dbReference type="Gene3D" id="3.40.630.30">
    <property type="match status" value="1"/>
</dbReference>
<dbReference type="AlphaFoldDB" id="A0A378QPQ1"/>
<gene>
    <name evidence="2" type="ORF">B5J93_09250</name>
    <name evidence="3" type="ORF">NCTC11012_00986</name>
</gene>
<dbReference type="SUPFAM" id="SSF55729">
    <property type="entry name" value="Acyl-CoA N-acyltransferases (Nat)"/>
    <property type="match status" value="1"/>
</dbReference>
<dbReference type="Pfam" id="PF00583">
    <property type="entry name" value="Acetyltransf_1"/>
    <property type="match status" value="1"/>
</dbReference>
<dbReference type="Proteomes" id="UP000254618">
    <property type="component" value="Unassembled WGS sequence"/>
</dbReference>
<evidence type="ECO:0000313" key="3">
    <source>
        <dbReference type="EMBL" id="STZ02758.1"/>
    </source>
</evidence>
<evidence type="ECO:0000313" key="5">
    <source>
        <dbReference type="Proteomes" id="UP000254618"/>
    </source>
</evidence>
<dbReference type="PROSITE" id="PS51186">
    <property type="entry name" value="GNAT"/>
    <property type="match status" value="1"/>
</dbReference>
<keyword evidence="3" id="KW-0808">Transferase</keyword>
<dbReference type="InterPro" id="IPR016181">
    <property type="entry name" value="Acyl_CoA_acyltransferase"/>
</dbReference>
<dbReference type="EMBL" id="UGQF01000001">
    <property type="protein sequence ID" value="STZ02758.1"/>
    <property type="molecule type" value="Genomic_DNA"/>
</dbReference>
<reference evidence="3 5" key="2">
    <citation type="submission" date="2018-06" db="EMBL/GenBank/DDBJ databases">
        <authorList>
            <consortium name="Pathogen Informatics"/>
            <person name="Doyle S."/>
        </authorList>
    </citation>
    <scope>NUCLEOTIDE SEQUENCE [LARGE SCALE GENOMIC DNA]</scope>
    <source>
        <strain evidence="3 5">NCTC11012</strain>
    </source>
</reference>
<dbReference type="EMBL" id="MXAP01000095">
    <property type="protein sequence ID" value="OPH36479.1"/>
    <property type="molecule type" value="Genomic_DNA"/>
</dbReference>
<evidence type="ECO:0000259" key="1">
    <source>
        <dbReference type="PROSITE" id="PS51186"/>
    </source>
</evidence>
<organism evidence="3 5">
    <name type="scientific">Moraxella equi</name>
    <dbReference type="NCBI Taxonomy" id="60442"/>
    <lineage>
        <taxon>Bacteria</taxon>
        <taxon>Pseudomonadati</taxon>
        <taxon>Pseudomonadota</taxon>
        <taxon>Gammaproteobacteria</taxon>
        <taxon>Moraxellales</taxon>
        <taxon>Moraxellaceae</taxon>
        <taxon>Moraxella</taxon>
    </lineage>
</organism>
<sequence length="162" mass="18779">MITLAPLSTMHQDELSYALGDEQKQFTTLPKDWFDDERADAYKVVILDDELCRAVGFFVLDFGRDKYHYTDNPNAVLLRSMSMNPAFQGMGYAKNALDVKRLQEFCKMHISLCDEFVLGVNHANVSAQRLYEKVGFIRQARTVMGQKGEQWVYCLKINRYLF</sequence>
<dbReference type="GO" id="GO:0016747">
    <property type="term" value="F:acyltransferase activity, transferring groups other than amino-acyl groups"/>
    <property type="evidence" value="ECO:0007669"/>
    <property type="project" value="InterPro"/>
</dbReference>
<protein>
    <submittedName>
        <fullName evidence="3">Ribosomal-protein-alanine acetyltransferase</fullName>
    </submittedName>
</protein>
<accession>A0A378QPQ1</accession>